<name>A0ABY9HLQ3_9ACTN</name>
<dbReference type="InterPro" id="IPR029058">
    <property type="entry name" value="AB_hydrolase_fold"/>
</dbReference>
<reference evidence="2 3" key="1">
    <citation type="submission" date="2023-03" db="EMBL/GenBank/DDBJ databases">
        <title>Isolation and description of six Streptomyces strains from soil environments, able to metabolize different microbial glucans.</title>
        <authorList>
            <person name="Widen T."/>
            <person name="Larsbrink J."/>
        </authorList>
    </citation>
    <scope>NUCLEOTIDE SEQUENCE [LARGE SCALE GENOMIC DNA]</scope>
    <source>
        <strain evidence="2 3">Mut1</strain>
    </source>
</reference>
<dbReference type="EMBL" id="CP120997">
    <property type="protein sequence ID" value="WLQ35284.1"/>
    <property type="molecule type" value="Genomic_DNA"/>
</dbReference>
<dbReference type="PRINTS" id="PR00111">
    <property type="entry name" value="ABHYDROLASE"/>
</dbReference>
<keyword evidence="3" id="KW-1185">Reference proteome</keyword>
<dbReference type="SUPFAM" id="SSF53474">
    <property type="entry name" value="alpha/beta-Hydrolases"/>
    <property type="match status" value="1"/>
</dbReference>
<protein>
    <submittedName>
        <fullName evidence="2">Alpha/beta hydrolase</fullName>
    </submittedName>
</protein>
<evidence type="ECO:0000259" key="1">
    <source>
        <dbReference type="Pfam" id="PF00561"/>
    </source>
</evidence>
<accession>A0ABY9HLQ3</accession>
<dbReference type="InterPro" id="IPR050228">
    <property type="entry name" value="Carboxylesterase_BioH"/>
</dbReference>
<dbReference type="InterPro" id="IPR000073">
    <property type="entry name" value="AB_hydrolase_1"/>
</dbReference>
<dbReference type="GO" id="GO:0016787">
    <property type="term" value="F:hydrolase activity"/>
    <property type="evidence" value="ECO:0007669"/>
    <property type="project" value="UniProtKB-KW"/>
</dbReference>
<organism evidence="2 3">
    <name type="scientific">Streptomyces castrisilvae</name>
    <dbReference type="NCBI Taxonomy" id="3033811"/>
    <lineage>
        <taxon>Bacteria</taxon>
        <taxon>Bacillati</taxon>
        <taxon>Actinomycetota</taxon>
        <taxon>Actinomycetes</taxon>
        <taxon>Kitasatosporales</taxon>
        <taxon>Streptomycetaceae</taxon>
        <taxon>Streptomyces</taxon>
    </lineage>
</organism>
<dbReference type="PANTHER" id="PTHR43194:SF2">
    <property type="entry name" value="PEROXISOMAL MEMBRANE PROTEIN LPX1"/>
    <property type="match status" value="1"/>
</dbReference>
<proteinExistence type="predicted"/>
<evidence type="ECO:0000313" key="3">
    <source>
        <dbReference type="Proteomes" id="UP001239522"/>
    </source>
</evidence>
<evidence type="ECO:0000313" key="2">
    <source>
        <dbReference type="EMBL" id="WLQ35284.1"/>
    </source>
</evidence>
<sequence length="290" mass="30526">MQPPATATFRAPDGTRLAYRTYGDAPGDPLVCVPGGPADSRYLGDLGGLSAYRRLVVPDLRGNGASAVPADTSTYRCDRLADDVEALRRHLGLDRAELLAHSAGANIAVRYADRHPERIGRLALIAPSTRAVGIGVTGEQRRALARLRCAEPWFPSAFAALEAITRGTGADWEAVAPFLHGRWDESARRQQELGSQGDPESVALFAAEGAFDPAATRRTLAKLAVPVLLLAGEYDLNSPPGAVAEFAALFPDAALVMQPGAGHYPWVDDAETFAAAVSGFLGAAGVRCGL</sequence>
<dbReference type="Pfam" id="PF00561">
    <property type="entry name" value="Abhydrolase_1"/>
    <property type="match status" value="1"/>
</dbReference>
<dbReference type="PANTHER" id="PTHR43194">
    <property type="entry name" value="HYDROLASE ALPHA/BETA FOLD FAMILY"/>
    <property type="match status" value="1"/>
</dbReference>
<dbReference type="RefSeq" id="WP_306055941.1">
    <property type="nucleotide sequence ID" value="NZ_CP120997.1"/>
</dbReference>
<gene>
    <name evidence="2" type="ORF">P8A18_18470</name>
</gene>
<dbReference type="Proteomes" id="UP001239522">
    <property type="component" value="Chromosome"/>
</dbReference>
<keyword evidence="2" id="KW-0378">Hydrolase</keyword>
<dbReference type="Gene3D" id="3.40.50.1820">
    <property type="entry name" value="alpha/beta hydrolase"/>
    <property type="match status" value="1"/>
</dbReference>
<feature type="domain" description="AB hydrolase-1" evidence="1">
    <location>
        <begin position="29"/>
        <end position="266"/>
    </location>
</feature>